<dbReference type="Proteomes" id="UP000694421">
    <property type="component" value="Unplaced"/>
</dbReference>
<dbReference type="GO" id="GO:0030246">
    <property type="term" value="F:carbohydrate binding"/>
    <property type="evidence" value="ECO:0007669"/>
    <property type="project" value="UniProtKB-KW"/>
</dbReference>
<evidence type="ECO:0000256" key="4">
    <source>
        <dbReference type="ARBA" id="ARBA00022734"/>
    </source>
</evidence>
<keyword evidence="7" id="KW-1015">Disulfide bond</keyword>
<evidence type="ECO:0000256" key="3">
    <source>
        <dbReference type="ARBA" id="ARBA00022729"/>
    </source>
</evidence>
<evidence type="ECO:0000256" key="9">
    <source>
        <dbReference type="SAM" id="SignalP"/>
    </source>
</evidence>
<feature type="compositionally biased region" description="Basic and acidic residues" evidence="8">
    <location>
        <begin position="79"/>
        <end position="93"/>
    </location>
</feature>
<dbReference type="PANTHER" id="PTHR22799:SF1">
    <property type="entry name" value="C-TYPE LECTIN DOMAIN FAMILY 11 MEMBER A"/>
    <property type="match status" value="1"/>
</dbReference>
<evidence type="ECO:0000256" key="6">
    <source>
        <dbReference type="ARBA" id="ARBA00023119"/>
    </source>
</evidence>
<protein>
    <recommendedName>
        <fullName evidence="10">C-type lectin domain-containing protein</fullName>
    </recommendedName>
</protein>
<name>A0A8D0BXT9_SALMN</name>
<evidence type="ECO:0000256" key="7">
    <source>
        <dbReference type="ARBA" id="ARBA00023157"/>
    </source>
</evidence>
<comment type="subcellular location">
    <subcellularLocation>
        <location evidence="1">Secreted</location>
    </subcellularLocation>
</comment>
<dbReference type="GeneTree" id="ENSGT00940000155748"/>
<dbReference type="GO" id="GO:0001503">
    <property type="term" value="P:ossification"/>
    <property type="evidence" value="ECO:0007669"/>
    <property type="project" value="TreeGrafter"/>
</dbReference>
<dbReference type="OMA" id="ACSVITC"/>
<dbReference type="InterPro" id="IPR016187">
    <property type="entry name" value="CTDL_fold"/>
</dbReference>
<keyword evidence="6" id="KW-0176">Collagen</keyword>
<dbReference type="Ensembl" id="ENSSMRT00000012742.1">
    <property type="protein sequence ID" value="ENSSMRP00000010936.1"/>
    <property type="gene ID" value="ENSSMRG00000008631.1"/>
</dbReference>
<keyword evidence="12" id="KW-1185">Reference proteome</keyword>
<evidence type="ECO:0000313" key="12">
    <source>
        <dbReference type="Proteomes" id="UP000694421"/>
    </source>
</evidence>
<reference evidence="11" key="1">
    <citation type="submission" date="2025-08" db="UniProtKB">
        <authorList>
            <consortium name="Ensembl"/>
        </authorList>
    </citation>
    <scope>IDENTIFICATION</scope>
</reference>
<feature type="compositionally biased region" description="Low complexity" evidence="8">
    <location>
        <begin position="61"/>
        <end position="78"/>
    </location>
</feature>
<dbReference type="SMART" id="SM00034">
    <property type="entry name" value="CLECT"/>
    <property type="match status" value="1"/>
</dbReference>
<proteinExistence type="predicted"/>
<feature type="region of interest" description="Disordered" evidence="8">
    <location>
        <begin position="46"/>
        <end position="93"/>
    </location>
</feature>
<dbReference type="Pfam" id="PF01391">
    <property type="entry name" value="Collagen"/>
    <property type="match status" value="1"/>
</dbReference>
<dbReference type="SUPFAM" id="SSF56436">
    <property type="entry name" value="C-type lectin-like"/>
    <property type="match status" value="1"/>
</dbReference>
<dbReference type="InterPro" id="IPR001304">
    <property type="entry name" value="C-type_lectin-like"/>
</dbReference>
<dbReference type="InterPro" id="IPR018378">
    <property type="entry name" value="C-type_lectin_CS"/>
</dbReference>
<evidence type="ECO:0000256" key="2">
    <source>
        <dbReference type="ARBA" id="ARBA00022525"/>
    </source>
</evidence>
<feature type="signal peptide" evidence="9">
    <location>
        <begin position="1"/>
        <end position="18"/>
    </location>
</feature>
<dbReference type="PROSITE" id="PS50041">
    <property type="entry name" value="C_TYPE_LECTIN_2"/>
    <property type="match status" value="1"/>
</dbReference>
<keyword evidence="3 9" id="KW-0732">Signal</keyword>
<dbReference type="AlphaFoldDB" id="A0A8D0BXT9"/>
<dbReference type="PROSITE" id="PS00615">
    <property type="entry name" value="C_TYPE_LECTIN_1"/>
    <property type="match status" value="1"/>
</dbReference>
<keyword evidence="4" id="KW-0430">Lectin</keyword>
<organism evidence="11 12">
    <name type="scientific">Salvator merianae</name>
    <name type="common">Argentine black and white tegu</name>
    <name type="synonym">Tupinambis merianae</name>
    <dbReference type="NCBI Taxonomy" id="96440"/>
    <lineage>
        <taxon>Eukaryota</taxon>
        <taxon>Metazoa</taxon>
        <taxon>Chordata</taxon>
        <taxon>Craniata</taxon>
        <taxon>Vertebrata</taxon>
        <taxon>Euteleostomi</taxon>
        <taxon>Lepidosauria</taxon>
        <taxon>Squamata</taxon>
        <taxon>Bifurcata</taxon>
        <taxon>Unidentata</taxon>
        <taxon>Episquamata</taxon>
        <taxon>Laterata</taxon>
        <taxon>Teiioidea</taxon>
        <taxon>Teiidae</taxon>
        <taxon>Salvator</taxon>
    </lineage>
</organism>
<feature type="chain" id="PRO_5034007248" description="C-type lectin domain-containing protein" evidence="9">
    <location>
        <begin position="19"/>
        <end position="232"/>
    </location>
</feature>
<dbReference type="GO" id="GO:0005615">
    <property type="term" value="C:extracellular space"/>
    <property type="evidence" value="ECO:0007669"/>
    <property type="project" value="TreeGrafter"/>
</dbReference>
<dbReference type="InterPro" id="IPR051663">
    <property type="entry name" value="CLec_Tetranectin-domain"/>
</dbReference>
<dbReference type="InterPro" id="IPR016186">
    <property type="entry name" value="C-type_lectin-like/link_sf"/>
</dbReference>
<evidence type="ECO:0000259" key="10">
    <source>
        <dbReference type="PROSITE" id="PS50041"/>
    </source>
</evidence>
<evidence type="ECO:0000313" key="11">
    <source>
        <dbReference type="Ensembl" id="ENSSMRP00000010936.1"/>
    </source>
</evidence>
<dbReference type="Gene3D" id="3.10.100.10">
    <property type="entry name" value="Mannose-Binding Protein A, subunit A"/>
    <property type="match status" value="1"/>
</dbReference>
<keyword evidence="5" id="KW-0106">Calcium</keyword>
<evidence type="ECO:0000256" key="1">
    <source>
        <dbReference type="ARBA" id="ARBA00004613"/>
    </source>
</evidence>
<reference evidence="11" key="2">
    <citation type="submission" date="2025-09" db="UniProtKB">
        <authorList>
            <consortium name="Ensembl"/>
        </authorList>
    </citation>
    <scope>IDENTIFICATION</scope>
</reference>
<evidence type="ECO:0000256" key="8">
    <source>
        <dbReference type="SAM" id="MobiDB-lite"/>
    </source>
</evidence>
<keyword evidence="2" id="KW-0964">Secreted</keyword>
<dbReference type="GO" id="GO:0008083">
    <property type="term" value="F:growth factor activity"/>
    <property type="evidence" value="ECO:0007669"/>
    <property type="project" value="TreeGrafter"/>
</dbReference>
<dbReference type="Gene3D" id="1.20.5.320">
    <property type="entry name" value="6-Phosphogluconate Dehydrogenase, domain 3"/>
    <property type="match status" value="1"/>
</dbReference>
<dbReference type="Pfam" id="PF00059">
    <property type="entry name" value="Lectin_C"/>
    <property type="match status" value="1"/>
</dbReference>
<accession>A0A8D0BXT9</accession>
<dbReference type="GO" id="GO:0005581">
    <property type="term" value="C:collagen trimer"/>
    <property type="evidence" value="ECO:0007669"/>
    <property type="project" value="UniProtKB-KW"/>
</dbReference>
<dbReference type="PANTHER" id="PTHR22799">
    <property type="entry name" value="TETRANECTIN-RELATED"/>
    <property type="match status" value="1"/>
</dbReference>
<dbReference type="InterPro" id="IPR008160">
    <property type="entry name" value="Collagen"/>
</dbReference>
<evidence type="ECO:0000256" key="5">
    <source>
        <dbReference type="ARBA" id="ARBA00022837"/>
    </source>
</evidence>
<sequence length="232" mass="25592">MQLHYFSILMLWISGVRTSNPESCRCEEKSNTCTVIAGMNGLAGTPGNHGLPGRDGKEGVKGLQGVQGPPGKVGPPGSKGDHGEKCQTDDNGDKDVHMERDWIKFFILTPNGVMVGEKIFKTDGTTGDYDAARNSCSHMGATLASPRNAEENSALQQIVIWHNRKAVLGINDKATENRFEYLDGQVIEYTNWAPGEPNNIDNEDCVEMHPDGKWHDRTCDLAWLIICEFYSH</sequence>
<feature type="domain" description="C-type lectin" evidence="10">
    <location>
        <begin position="129"/>
        <end position="228"/>
    </location>
</feature>